<dbReference type="EMBL" id="NIDE01000002">
    <property type="protein sequence ID" value="OWK44949.1"/>
    <property type="molecule type" value="Genomic_DNA"/>
</dbReference>
<proteinExistence type="predicted"/>
<keyword evidence="1" id="KW-0732">Signal</keyword>
<reference evidence="3" key="2">
    <citation type="journal article" date="2018" name="Appl. Environ. Microbiol.">
        <title>Genome Analysis of Fimbriiglobus ruber SP5(T), a Planctomycete with Confirmed Chitinolytic Capability.</title>
        <authorList>
            <person name="Ravin N.V."/>
            <person name="Rakitin A.L."/>
            <person name="Ivanova A.A."/>
            <person name="Beletsky A.V."/>
            <person name="Kulichevskaya I.S."/>
            <person name="Mardanov A.V."/>
            <person name="Dedysh S.N."/>
        </authorList>
    </citation>
    <scope>NUCLEOTIDE SEQUENCE</scope>
    <source>
        <strain evidence="3">SP5</strain>
    </source>
</reference>
<protein>
    <recommendedName>
        <fullName evidence="5">Peptidase C-terminal archaeal/bacterial domain-containing protein</fullName>
    </recommendedName>
</protein>
<feature type="signal peptide" evidence="1">
    <location>
        <begin position="1"/>
        <end position="21"/>
    </location>
</feature>
<sequence>MTAKLWSLSVVLALFAVPARAQESVRDLGGPGSHSKFLTHNQLDRWIFEGEKGETIIAHVASREFDPILELAKVGEKEGKLLQEVDDPGNESRFSFRLPETAKYEIRVHAFKYQGGGNYTLQVQRFRARPLAVGKPTVATFDREGKSYHYFPGAKDQILVPDLKGVAPEAWKVLDFKGREIRDWGGTVHIEDDGECCLIVSGPRDYSYDLLIREARRFDLTEGKEQAGTLQPGELAVWSFPEKPGAFRVIEIEKKGEVLSRLIPAPAHKSQEQRIATSGSRPELTFLPVASRSGRVRYAPVFGADGRYQLQLLAQTAVTYKLTIRDPSEPIAQGKEVDGTLPVNGTAFYTFKATPGQLFRASLASRTFVPVLRLFDSQGNQVANSGDDGDALEGHISHMVVTEGLYRLQVASLGDGGGGDFRLALKETKLKELQVGGRGQGTIQPGSVDFWAFEGKEGQTVFLSVRSAVFEPAVSLRSPDGVPLAGENKGNAATGSLMAIKLPKSGRYTIWVAPQRGAGDYSARLIDGD</sequence>
<evidence type="ECO:0000313" key="4">
    <source>
        <dbReference type="Proteomes" id="UP000214646"/>
    </source>
</evidence>
<accession>A0A225E620</accession>
<dbReference type="OrthoDB" id="512410at2"/>
<evidence type="ECO:0000313" key="2">
    <source>
        <dbReference type="EMBL" id="OWK38897.1"/>
    </source>
</evidence>
<feature type="chain" id="PRO_5011911146" description="Peptidase C-terminal archaeal/bacterial domain-containing protein" evidence="1">
    <location>
        <begin position="22"/>
        <end position="529"/>
    </location>
</feature>
<evidence type="ECO:0000256" key="1">
    <source>
        <dbReference type="SAM" id="SignalP"/>
    </source>
</evidence>
<dbReference type="Proteomes" id="UP000214646">
    <property type="component" value="Unassembled WGS sequence"/>
</dbReference>
<reference evidence="4" key="1">
    <citation type="submission" date="2017-06" db="EMBL/GenBank/DDBJ databases">
        <title>Genome analysis of Fimbriiglobus ruber SP5, the first member of the order Planctomycetales with confirmed chitinolytic capability.</title>
        <authorList>
            <person name="Ravin N.V."/>
            <person name="Rakitin A.L."/>
            <person name="Ivanova A.A."/>
            <person name="Beletsky A.V."/>
            <person name="Kulichevskaya I.S."/>
            <person name="Mardanov A.V."/>
            <person name="Dedysh S.N."/>
        </authorList>
    </citation>
    <scope>NUCLEOTIDE SEQUENCE [LARGE SCALE GENOMIC DNA]</scope>
    <source>
        <strain evidence="4">SP5</strain>
    </source>
</reference>
<dbReference type="Gene3D" id="2.60.120.380">
    <property type="match status" value="3"/>
</dbReference>
<evidence type="ECO:0008006" key="5">
    <source>
        <dbReference type="Google" id="ProtNLM"/>
    </source>
</evidence>
<name>A0A225E620_9BACT</name>
<gene>
    <name evidence="3" type="ORF">FRUB_01280</name>
    <name evidence="2" type="ORF">FRUB_06402</name>
</gene>
<dbReference type="EMBL" id="NIDE01000013">
    <property type="protein sequence ID" value="OWK38897.1"/>
    <property type="molecule type" value="Genomic_DNA"/>
</dbReference>
<comment type="caution">
    <text evidence="3">The sequence shown here is derived from an EMBL/GenBank/DDBJ whole genome shotgun (WGS) entry which is preliminary data.</text>
</comment>
<organism evidence="3 4">
    <name type="scientific">Fimbriiglobus ruber</name>
    <dbReference type="NCBI Taxonomy" id="1908690"/>
    <lineage>
        <taxon>Bacteria</taxon>
        <taxon>Pseudomonadati</taxon>
        <taxon>Planctomycetota</taxon>
        <taxon>Planctomycetia</taxon>
        <taxon>Gemmatales</taxon>
        <taxon>Gemmataceae</taxon>
        <taxon>Fimbriiglobus</taxon>
    </lineage>
</organism>
<evidence type="ECO:0000313" key="3">
    <source>
        <dbReference type="EMBL" id="OWK44949.1"/>
    </source>
</evidence>
<dbReference type="AlphaFoldDB" id="A0A225E620"/>
<dbReference type="RefSeq" id="WP_088252738.1">
    <property type="nucleotide sequence ID" value="NZ_NIDE01000002.1"/>
</dbReference>
<keyword evidence="4" id="KW-1185">Reference proteome</keyword>